<keyword evidence="3" id="KW-0479">Metal-binding</keyword>
<proteinExistence type="predicted"/>
<evidence type="ECO:0000313" key="5">
    <source>
        <dbReference type="Proteomes" id="UP001371218"/>
    </source>
</evidence>
<dbReference type="EMBL" id="JBBUTG010000007">
    <property type="protein sequence ID" value="MEK8031847.1"/>
    <property type="molecule type" value="Genomic_DNA"/>
</dbReference>
<gene>
    <name evidence="4" type="ORF">AACH06_13550</name>
</gene>
<evidence type="ECO:0000256" key="2">
    <source>
        <dbReference type="ARBA" id="ARBA00022679"/>
    </source>
</evidence>
<dbReference type="Pfam" id="PF01501">
    <property type="entry name" value="Glyco_transf_8"/>
    <property type="match status" value="1"/>
</dbReference>
<dbReference type="InterPro" id="IPR050748">
    <property type="entry name" value="Glycosyltrans_8_dom-fam"/>
</dbReference>
<name>A0ABU9BSM4_9BURK</name>
<organism evidence="4 5">
    <name type="scientific">Ideonella lacteola</name>
    <dbReference type="NCBI Taxonomy" id="2984193"/>
    <lineage>
        <taxon>Bacteria</taxon>
        <taxon>Pseudomonadati</taxon>
        <taxon>Pseudomonadota</taxon>
        <taxon>Betaproteobacteria</taxon>
        <taxon>Burkholderiales</taxon>
        <taxon>Sphaerotilaceae</taxon>
        <taxon>Ideonella</taxon>
    </lineage>
</organism>
<accession>A0ABU9BSM4</accession>
<sequence length="674" mass="73739">MTEATLRQRQRAQAHAMLDAEASPGAGARAAGLSAAAERFDDLAWDLLTRVDAGHRDAVVEATLQLLAWRMGISLGELKDPDIAAMPAAQAVDLARDWVETAFECAWPLAALSVVESAGPHVDEISAWRGLVRGYLAKLGQVVVPDGTGISDAALLLVCALPTGLKPSQALAGDLPLDTSGEDLASLHGGRSRSIWWSIVASARGRPAQGLVLAHLAGHAGRLPVLPQGSLVLLNRGHLNRYTARHWIEALAAWPEIIVSGLRVNDPAVASGDLIQALQRHQPIAVDDVSSLLLLREWGIDAVLDGVQRHPAPLSARDGWARGPVAQAEQGWWAHLAGWMANQSAPSGSAVKAEWLHWLQDARARRKPLDVRAWTLPLPHPIESMLTNVSSRRIAQVASGEAEVIEVALAVDEELAEFLPVVIESCLEHATQPLRFHVLARHIGEPTLRDWQRLFDRRAEVIVYDFAGVSYGGQLHLISHTTVSTLDRLTLPLLLPKCRRVIYLDIDLVVLGDLAPMWQLDLAGCPLAAKPSSSPGMRWGTQMLYRALGALDTVSAQGARQWLHETGPMAFRTFNAGVLLLDLERMRQDGAVPTLLSFVEHCGMNDQDALNAYTRHCYLPLAPEWNAAPRQDLTQGARIIHFVGPVKPWHDLYISRKPEFDRVRARLRARREEP</sequence>
<dbReference type="Gene3D" id="3.90.550.10">
    <property type="entry name" value="Spore Coat Polysaccharide Biosynthesis Protein SpsA, Chain A"/>
    <property type="match status" value="1"/>
</dbReference>
<dbReference type="PANTHER" id="PTHR13778">
    <property type="entry name" value="GLYCOSYLTRANSFERASE 8 DOMAIN-CONTAINING PROTEIN"/>
    <property type="match status" value="1"/>
</dbReference>
<evidence type="ECO:0000256" key="1">
    <source>
        <dbReference type="ARBA" id="ARBA00022676"/>
    </source>
</evidence>
<protein>
    <submittedName>
        <fullName evidence="4">Glycosyltransferase</fullName>
    </submittedName>
</protein>
<dbReference type="InterPro" id="IPR029044">
    <property type="entry name" value="Nucleotide-diphossugar_trans"/>
</dbReference>
<keyword evidence="5" id="KW-1185">Reference proteome</keyword>
<keyword evidence="2" id="KW-0808">Transferase</keyword>
<evidence type="ECO:0000256" key="3">
    <source>
        <dbReference type="ARBA" id="ARBA00022723"/>
    </source>
</evidence>
<dbReference type="InterPro" id="IPR002495">
    <property type="entry name" value="Glyco_trans_8"/>
</dbReference>
<keyword evidence="1" id="KW-0328">Glycosyltransferase</keyword>
<comment type="caution">
    <text evidence="4">The sequence shown here is derived from an EMBL/GenBank/DDBJ whole genome shotgun (WGS) entry which is preliminary data.</text>
</comment>
<reference evidence="4 5" key="1">
    <citation type="submission" date="2024-04" db="EMBL/GenBank/DDBJ databases">
        <title>Novel species of the genus Ideonella isolated from streams.</title>
        <authorList>
            <person name="Lu H."/>
        </authorList>
    </citation>
    <scope>NUCLEOTIDE SEQUENCE [LARGE SCALE GENOMIC DNA]</scope>
    <source>
        <strain evidence="4 5">DXS29W</strain>
    </source>
</reference>
<dbReference type="Proteomes" id="UP001371218">
    <property type="component" value="Unassembled WGS sequence"/>
</dbReference>
<dbReference type="PANTHER" id="PTHR13778:SF47">
    <property type="entry name" value="LIPOPOLYSACCHARIDE 1,3-GALACTOSYLTRANSFERASE"/>
    <property type="match status" value="1"/>
</dbReference>
<dbReference type="SUPFAM" id="SSF53448">
    <property type="entry name" value="Nucleotide-diphospho-sugar transferases"/>
    <property type="match status" value="1"/>
</dbReference>
<evidence type="ECO:0000313" key="4">
    <source>
        <dbReference type="EMBL" id="MEK8031847.1"/>
    </source>
</evidence>
<dbReference type="RefSeq" id="WP_341426246.1">
    <property type="nucleotide sequence ID" value="NZ_JBBUTG010000007.1"/>
</dbReference>